<dbReference type="OrthoDB" id="2219406at2759"/>
<dbReference type="InterPro" id="IPR014752">
    <property type="entry name" value="Arrestin-like_C"/>
</dbReference>
<evidence type="ECO:0000313" key="3">
    <source>
        <dbReference type="Proteomes" id="UP000654370"/>
    </source>
</evidence>
<dbReference type="Pfam" id="PF00339">
    <property type="entry name" value="Arrestin_N"/>
    <property type="match status" value="1"/>
</dbReference>
<dbReference type="Gene3D" id="2.60.40.640">
    <property type="match status" value="1"/>
</dbReference>
<name>A0A8H7PCG2_MORIS</name>
<reference evidence="2" key="1">
    <citation type="submission" date="2020-12" db="EMBL/GenBank/DDBJ databases">
        <title>Metabolic potential, ecology and presence of endohyphal bacteria is reflected in genomic diversity of Mucoromycotina.</title>
        <authorList>
            <person name="Muszewska A."/>
            <person name="Okrasinska A."/>
            <person name="Steczkiewicz K."/>
            <person name="Drgas O."/>
            <person name="Orlowska M."/>
            <person name="Perlinska-Lenart U."/>
            <person name="Aleksandrzak-Piekarczyk T."/>
            <person name="Szatraj K."/>
            <person name="Zielenkiewicz U."/>
            <person name="Pilsyk S."/>
            <person name="Malc E."/>
            <person name="Mieczkowski P."/>
            <person name="Kruszewska J.S."/>
            <person name="Biernat P."/>
            <person name="Pawlowska J."/>
        </authorList>
    </citation>
    <scope>NUCLEOTIDE SEQUENCE</scope>
    <source>
        <strain evidence="2">WA0000067209</strain>
    </source>
</reference>
<keyword evidence="3" id="KW-1185">Reference proteome</keyword>
<dbReference type="Proteomes" id="UP000654370">
    <property type="component" value="Unassembled WGS sequence"/>
</dbReference>
<comment type="caution">
    <text evidence="2">The sequence shown here is derived from an EMBL/GenBank/DDBJ whole genome shotgun (WGS) entry which is preliminary data.</text>
</comment>
<gene>
    <name evidence="2" type="ORF">INT43_002936</name>
</gene>
<dbReference type="InterPro" id="IPR011021">
    <property type="entry name" value="Arrestin-like_N"/>
</dbReference>
<accession>A0A8H7PCG2</accession>
<evidence type="ECO:0000259" key="1">
    <source>
        <dbReference type="Pfam" id="PF00339"/>
    </source>
</evidence>
<organism evidence="2 3">
    <name type="scientific">Mortierella isabellina</name>
    <name type="common">Filamentous fungus</name>
    <name type="synonym">Umbelopsis isabellina</name>
    <dbReference type="NCBI Taxonomy" id="91625"/>
    <lineage>
        <taxon>Eukaryota</taxon>
        <taxon>Fungi</taxon>
        <taxon>Fungi incertae sedis</taxon>
        <taxon>Mucoromycota</taxon>
        <taxon>Mucoromycotina</taxon>
        <taxon>Umbelopsidomycetes</taxon>
        <taxon>Umbelopsidales</taxon>
        <taxon>Umbelopsidaceae</taxon>
        <taxon>Umbelopsis</taxon>
    </lineage>
</organism>
<dbReference type="EMBL" id="JAEPQZ010000022">
    <property type="protein sequence ID" value="KAG2171314.1"/>
    <property type="molecule type" value="Genomic_DNA"/>
</dbReference>
<protein>
    <recommendedName>
        <fullName evidence="1">Arrestin-like N-terminal domain-containing protein</fullName>
    </recommendedName>
</protein>
<proteinExistence type="predicted"/>
<sequence length="354" mass="39311">MLKPTRRSNSPPSIPAELRLESGSVSLIGPANDANPMAQVRTKLLGSIVLDASIKWTRITLQLTGMAKLNIPVTGHREDANQPATINSTTNICDVEKELIPTGESSIAFGLHLPHNLPPSVETKHASVIYTLIATLTGGPFKKQKIQRTVVVKRHYLPNSSVMIPTALVANVQGWFEYNIEAPRACAIEAGEIVLAARWSVEKERMDVKHVDIRLEEIESYRYRTREALHKLPPVIRRYPISTYHPTAFSQDINETHLLRAPIPSTIRARHYSMYLEITHRCRVTFHFGSADNQSPYVEPLTVEVPIIVTNFPDGEENSAIGVGDDGIQVDLDLPEYTPQYESAVAVAVTNEVS</sequence>
<evidence type="ECO:0000313" key="2">
    <source>
        <dbReference type="EMBL" id="KAG2171314.1"/>
    </source>
</evidence>
<dbReference type="AlphaFoldDB" id="A0A8H7PCG2"/>
<feature type="domain" description="Arrestin-like N-terminal" evidence="1">
    <location>
        <begin position="96"/>
        <end position="151"/>
    </location>
</feature>